<accession>Q5P948</accession>
<evidence type="ECO:0000313" key="2">
    <source>
        <dbReference type="Proteomes" id="UP000006552"/>
    </source>
</evidence>
<dbReference type="STRING" id="76114.ebB2"/>
<dbReference type="AlphaFoldDB" id="Q5P948"/>
<protein>
    <submittedName>
        <fullName evidence="1">Uncharacterized protein</fullName>
    </submittedName>
</protein>
<name>Q5P948_AROAE</name>
<dbReference type="eggNOG" id="ENOG50336CU">
    <property type="taxonomic scope" value="Bacteria"/>
</dbReference>
<evidence type="ECO:0000313" key="1">
    <source>
        <dbReference type="EMBL" id="CAI06161.1"/>
    </source>
</evidence>
<reference evidence="1 2" key="1">
    <citation type="journal article" date="2005" name="Arch. Microbiol.">
        <title>The genome sequence of an anaerobic aromatic-degrading denitrifying bacterium, strain EbN1.</title>
        <authorList>
            <person name="Rabus R."/>
            <person name="Kube M."/>
            <person name="Heider J."/>
            <person name="Beck A."/>
            <person name="Heitmann K."/>
            <person name="Widdel F."/>
            <person name="Reinhardt R."/>
        </authorList>
    </citation>
    <scope>NUCLEOTIDE SEQUENCE [LARGE SCALE GENOMIC DNA]</scope>
    <source>
        <strain evidence="1 2">EbN1</strain>
    </source>
</reference>
<organism evidence="1 2">
    <name type="scientific">Aromatoleum aromaticum (strain DSM 19018 / LMG 30748 / EbN1)</name>
    <name type="common">Azoarcus sp. (strain EbN1)</name>
    <dbReference type="NCBI Taxonomy" id="76114"/>
    <lineage>
        <taxon>Bacteria</taxon>
        <taxon>Pseudomonadati</taxon>
        <taxon>Pseudomonadota</taxon>
        <taxon>Betaproteobacteria</taxon>
        <taxon>Rhodocyclales</taxon>
        <taxon>Rhodocyclaceae</taxon>
        <taxon>Aromatoleum</taxon>
    </lineage>
</organism>
<dbReference type="Proteomes" id="UP000006552">
    <property type="component" value="Chromosome"/>
</dbReference>
<dbReference type="RefSeq" id="WP_011235904.1">
    <property type="nucleotide sequence ID" value="NC_006513.1"/>
</dbReference>
<dbReference type="KEGG" id="eba:ebB2"/>
<dbReference type="HOGENOM" id="CLU_194275_0_0_4"/>
<sequence length="82" mass="9270">MFYCEQAIGFSSEFGLDDEGYYSALVRMFEQALKIVVSLPEPQRETFLGRLDDVRAMGQNVGWGVGDDFDALWRRAGLEIGE</sequence>
<proteinExistence type="predicted"/>
<keyword evidence="2" id="KW-1185">Reference proteome</keyword>
<gene>
    <name evidence="1" type="ORF">ebB2</name>
</gene>
<dbReference type="EMBL" id="CR555306">
    <property type="protein sequence ID" value="CAI06161.1"/>
    <property type="molecule type" value="Genomic_DNA"/>
</dbReference>